<dbReference type="Proteomes" id="UP000603200">
    <property type="component" value="Unassembled WGS sequence"/>
</dbReference>
<dbReference type="Pfam" id="PF20239">
    <property type="entry name" value="DUF6596"/>
    <property type="match status" value="1"/>
</dbReference>
<organism evidence="3 4">
    <name type="scientific">Winogradskya humida</name>
    <dbReference type="NCBI Taxonomy" id="113566"/>
    <lineage>
        <taxon>Bacteria</taxon>
        <taxon>Bacillati</taxon>
        <taxon>Actinomycetota</taxon>
        <taxon>Actinomycetes</taxon>
        <taxon>Micromonosporales</taxon>
        <taxon>Micromonosporaceae</taxon>
        <taxon>Winogradskya</taxon>
    </lineage>
</organism>
<dbReference type="SUPFAM" id="SSF48452">
    <property type="entry name" value="TPR-like"/>
    <property type="match status" value="1"/>
</dbReference>
<dbReference type="EMBL" id="BOMN01000014">
    <property type="protein sequence ID" value="GIE18151.1"/>
    <property type="molecule type" value="Genomic_DNA"/>
</dbReference>
<dbReference type="InterPro" id="IPR011990">
    <property type="entry name" value="TPR-like_helical_dom_sf"/>
</dbReference>
<accession>A0ABQ3ZHS5</accession>
<sequence length="423" mass="46402">MTAGWGRLGLVSDVVDRIWRTDAAGMLGVLARRFGDLDLAEEALQDAVAEAIERWPRDGVPDNAAGWLVTTAWRKGVDRLRRDANGRRKLAVAAQDEAVAEPSDDDRLGIVFACCHPVLAEPAQVALTLHAAAGLPAETIAAAFLLPGATMAQRLVRAKRLLREREVRFEVPEPDTYAQRLPPVLAVLYLIYNEGYLATSRDTPHRRELTREALDLARELHRLMPAEPEVAGLVALLELHESRAATRFGADGRLVLLEDQDRARWDRGLIRVAMRRLATAAARDRPGPYQLEAAIAAQHALAPSYERTDWAALRRHYDLLMTLRPSPVVRLGRAVATGFAIGPAEALAEVDAVADQLSGYRLWHATRADLLLRLGRPEEAIEATSRALALATNPAERELLTRRLAALQPAPPHPATAQPRGQG</sequence>
<dbReference type="Gene3D" id="1.10.1740.10">
    <property type="match status" value="1"/>
</dbReference>
<dbReference type="Pfam" id="PF04542">
    <property type="entry name" value="Sigma70_r2"/>
    <property type="match status" value="1"/>
</dbReference>
<evidence type="ECO:0000259" key="1">
    <source>
        <dbReference type="Pfam" id="PF04542"/>
    </source>
</evidence>
<protein>
    <submittedName>
        <fullName evidence="3">RNA polymerase subunit sigma-24</fullName>
    </submittedName>
</protein>
<feature type="domain" description="RNA polymerase sigma-70 region 2" evidence="1">
    <location>
        <begin position="27"/>
        <end position="83"/>
    </location>
</feature>
<reference evidence="3 4" key="1">
    <citation type="submission" date="2021-01" db="EMBL/GenBank/DDBJ databases">
        <title>Whole genome shotgun sequence of Actinoplanes humidus NBRC 14915.</title>
        <authorList>
            <person name="Komaki H."/>
            <person name="Tamura T."/>
        </authorList>
    </citation>
    <scope>NUCLEOTIDE SEQUENCE [LARGE SCALE GENOMIC DNA]</scope>
    <source>
        <strain evidence="3 4">NBRC 14915</strain>
    </source>
</reference>
<dbReference type="InterPro" id="IPR013325">
    <property type="entry name" value="RNA_pol_sigma_r2"/>
</dbReference>
<dbReference type="InterPro" id="IPR013324">
    <property type="entry name" value="RNA_pol_sigma_r3/r4-like"/>
</dbReference>
<name>A0ABQ3ZHS5_9ACTN</name>
<feature type="domain" description="DUF6596" evidence="2">
    <location>
        <begin position="180"/>
        <end position="280"/>
    </location>
</feature>
<evidence type="ECO:0000259" key="2">
    <source>
        <dbReference type="Pfam" id="PF20239"/>
    </source>
</evidence>
<proteinExistence type="predicted"/>
<dbReference type="PANTHER" id="PTHR47756:SF2">
    <property type="entry name" value="BLL6612 PROTEIN"/>
    <property type="match status" value="1"/>
</dbReference>
<dbReference type="SUPFAM" id="SSF88659">
    <property type="entry name" value="Sigma3 and sigma4 domains of RNA polymerase sigma factors"/>
    <property type="match status" value="1"/>
</dbReference>
<comment type="caution">
    <text evidence="3">The sequence shown here is derived from an EMBL/GenBank/DDBJ whole genome shotgun (WGS) entry which is preliminary data.</text>
</comment>
<keyword evidence="4" id="KW-1185">Reference proteome</keyword>
<evidence type="ECO:0000313" key="4">
    <source>
        <dbReference type="Proteomes" id="UP000603200"/>
    </source>
</evidence>
<gene>
    <name evidence="3" type="primary">rpoE_4</name>
    <name evidence="3" type="ORF">Ahu01nite_012530</name>
</gene>
<evidence type="ECO:0000313" key="3">
    <source>
        <dbReference type="EMBL" id="GIE18151.1"/>
    </source>
</evidence>
<dbReference type="InterPro" id="IPR046531">
    <property type="entry name" value="DUF6596"/>
</dbReference>
<dbReference type="SUPFAM" id="SSF88946">
    <property type="entry name" value="Sigma2 domain of RNA polymerase sigma factors"/>
    <property type="match status" value="1"/>
</dbReference>
<dbReference type="InterPro" id="IPR007627">
    <property type="entry name" value="RNA_pol_sigma70_r2"/>
</dbReference>
<dbReference type="PANTHER" id="PTHR47756">
    <property type="entry name" value="BLL6612 PROTEIN-RELATED"/>
    <property type="match status" value="1"/>
</dbReference>